<accession>A0A934VPF4</accession>
<dbReference type="EMBL" id="JAENIJ010000001">
    <property type="protein sequence ID" value="MBK1880941.1"/>
    <property type="molecule type" value="Genomic_DNA"/>
</dbReference>
<evidence type="ECO:0000256" key="2">
    <source>
        <dbReference type="ARBA" id="ARBA00022448"/>
    </source>
</evidence>
<keyword evidence="5 6" id="KW-0472">Membrane</keyword>
<dbReference type="Proteomes" id="UP000603141">
    <property type="component" value="Unassembled WGS sequence"/>
</dbReference>
<evidence type="ECO:0000256" key="1">
    <source>
        <dbReference type="ARBA" id="ARBA00004127"/>
    </source>
</evidence>
<dbReference type="GO" id="GO:0012505">
    <property type="term" value="C:endomembrane system"/>
    <property type="evidence" value="ECO:0007669"/>
    <property type="project" value="UniProtKB-SubCell"/>
</dbReference>
<feature type="domain" description="Major facilitator superfamily (MFS) profile" evidence="7">
    <location>
        <begin position="236"/>
        <end position="421"/>
    </location>
</feature>
<evidence type="ECO:0000313" key="9">
    <source>
        <dbReference type="Proteomes" id="UP000603141"/>
    </source>
</evidence>
<dbReference type="InterPro" id="IPR036259">
    <property type="entry name" value="MFS_trans_sf"/>
</dbReference>
<evidence type="ECO:0000256" key="6">
    <source>
        <dbReference type="SAM" id="Phobius"/>
    </source>
</evidence>
<organism evidence="8 9">
    <name type="scientific">Luteolibacter pohnpeiensis</name>
    <dbReference type="NCBI Taxonomy" id="454153"/>
    <lineage>
        <taxon>Bacteria</taxon>
        <taxon>Pseudomonadati</taxon>
        <taxon>Verrucomicrobiota</taxon>
        <taxon>Verrucomicrobiia</taxon>
        <taxon>Verrucomicrobiales</taxon>
        <taxon>Verrucomicrobiaceae</taxon>
        <taxon>Luteolibacter</taxon>
    </lineage>
</organism>
<comment type="caution">
    <text evidence="8">The sequence shown here is derived from an EMBL/GenBank/DDBJ whole genome shotgun (WGS) entry which is preliminary data.</text>
</comment>
<evidence type="ECO:0000256" key="4">
    <source>
        <dbReference type="ARBA" id="ARBA00022989"/>
    </source>
</evidence>
<dbReference type="Gene3D" id="1.20.1250.20">
    <property type="entry name" value="MFS general substrate transporter like domains"/>
    <property type="match status" value="2"/>
</dbReference>
<dbReference type="Pfam" id="PF11700">
    <property type="entry name" value="ATG22"/>
    <property type="match status" value="1"/>
</dbReference>
<sequence>MNQHALADPGPVKKREIFGWCCFDFANSSFTTVIITVIYAVYFEKIVAGGSPSAAAWWGFALSSSQVVVILLSPLIGAMADVKARKKSYLMMTSVVCSLATMALYFVGPGEIWPALITVVIANIAFSLSENLCAGFLPEISTPETSGKISGYGWSFGYFGGLLSLVIALAIVKSGDGRVPWTFVMTGLFFMLASLPTLFFLKERAKPHNLAPGETVWSAGWKTNVGSLGVLRQHRTLSILFLSLTLFTSGLVAVVGFASIFAKKVLGMADEEIIGLFVVLQLAGAAGAFGFGFLQDKAGAKPALIISLILWIGICVWAALCQTKVEFYVIGILAGIAMGSLQSAGRAVVSTLTPDGRSGEFFGYWGFFTKLAGVIGTLVFGCLAWAFGYRIAIGINGLFFLSGLLILLPLNLRTPARQPIE</sequence>
<keyword evidence="2" id="KW-0813">Transport</keyword>
<feature type="transmembrane region" description="Helical" evidence="6">
    <location>
        <begin position="303"/>
        <end position="320"/>
    </location>
</feature>
<protein>
    <submittedName>
        <fullName evidence="8">MFS transporter</fullName>
    </submittedName>
</protein>
<comment type="subcellular location">
    <subcellularLocation>
        <location evidence="1">Endomembrane system</location>
        <topology evidence="1">Multi-pass membrane protein</topology>
    </subcellularLocation>
</comment>
<dbReference type="AlphaFoldDB" id="A0A934VPF4"/>
<dbReference type="PROSITE" id="PS50850">
    <property type="entry name" value="MFS"/>
    <property type="match status" value="1"/>
</dbReference>
<feature type="transmembrane region" description="Helical" evidence="6">
    <location>
        <begin position="89"/>
        <end position="107"/>
    </location>
</feature>
<dbReference type="GO" id="GO:0022857">
    <property type="term" value="F:transmembrane transporter activity"/>
    <property type="evidence" value="ECO:0007669"/>
    <property type="project" value="InterPro"/>
</dbReference>
<dbReference type="InterPro" id="IPR020846">
    <property type="entry name" value="MFS_dom"/>
</dbReference>
<gene>
    <name evidence="8" type="ORF">JIN85_00860</name>
</gene>
<feature type="transmembrane region" description="Helical" evidence="6">
    <location>
        <begin position="178"/>
        <end position="201"/>
    </location>
</feature>
<proteinExistence type="predicted"/>
<evidence type="ECO:0000259" key="7">
    <source>
        <dbReference type="PROSITE" id="PS50850"/>
    </source>
</evidence>
<evidence type="ECO:0000313" key="8">
    <source>
        <dbReference type="EMBL" id="MBK1880941.1"/>
    </source>
</evidence>
<reference evidence="8" key="1">
    <citation type="submission" date="2021-01" db="EMBL/GenBank/DDBJ databases">
        <title>Modified the classification status of verrucomicrobia.</title>
        <authorList>
            <person name="Feng X."/>
        </authorList>
    </citation>
    <scope>NUCLEOTIDE SEQUENCE</scope>
    <source>
        <strain evidence="8">KCTC 22041</strain>
    </source>
</reference>
<dbReference type="PANTHER" id="PTHR23519:SF1">
    <property type="entry name" value="AUTOPHAGY-RELATED PROTEIN 22"/>
    <property type="match status" value="1"/>
</dbReference>
<feature type="transmembrane region" description="Helical" evidence="6">
    <location>
        <begin position="273"/>
        <end position="294"/>
    </location>
</feature>
<keyword evidence="4 6" id="KW-1133">Transmembrane helix</keyword>
<keyword evidence="3 6" id="KW-0812">Transmembrane</keyword>
<feature type="transmembrane region" description="Helical" evidence="6">
    <location>
        <begin position="21"/>
        <end position="43"/>
    </location>
</feature>
<feature type="transmembrane region" description="Helical" evidence="6">
    <location>
        <begin position="149"/>
        <end position="172"/>
    </location>
</feature>
<feature type="transmembrane region" description="Helical" evidence="6">
    <location>
        <begin position="326"/>
        <end position="349"/>
    </location>
</feature>
<evidence type="ECO:0000256" key="3">
    <source>
        <dbReference type="ARBA" id="ARBA00022692"/>
    </source>
</evidence>
<feature type="transmembrane region" description="Helical" evidence="6">
    <location>
        <begin position="393"/>
        <end position="412"/>
    </location>
</feature>
<keyword evidence="9" id="KW-1185">Reference proteome</keyword>
<dbReference type="InterPro" id="IPR024671">
    <property type="entry name" value="Atg22-like"/>
</dbReference>
<dbReference type="RefSeq" id="WP_200266627.1">
    <property type="nucleotide sequence ID" value="NZ_JAENIJ010000001.1"/>
</dbReference>
<feature type="transmembrane region" description="Helical" evidence="6">
    <location>
        <begin position="239"/>
        <end position="261"/>
    </location>
</feature>
<name>A0A934VPF4_9BACT</name>
<evidence type="ECO:0000256" key="5">
    <source>
        <dbReference type="ARBA" id="ARBA00023136"/>
    </source>
</evidence>
<dbReference type="InterPro" id="IPR050495">
    <property type="entry name" value="ATG22/LtaA_families"/>
</dbReference>
<feature type="transmembrane region" description="Helical" evidence="6">
    <location>
        <begin position="55"/>
        <end position="77"/>
    </location>
</feature>
<dbReference type="PANTHER" id="PTHR23519">
    <property type="entry name" value="AUTOPHAGY-RELATED PROTEIN 22"/>
    <property type="match status" value="1"/>
</dbReference>
<dbReference type="SUPFAM" id="SSF103473">
    <property type="entry name" value="MFS general substrate transporter"/>
    <property type="match status" value="1"/>
</dbReference>
<feature type="transmembrane region" description="Helical" evidence="6">
    <location>
        <begin position="361"/>
        <end position="387"/>
    </location>
</feature>